<organism evidence="13">
    <name type="scientific">hydrothermal vent metagenome</name>
    <dbReference type="NCBI Taxonomy" id="652676"/>
    <lineage>
        <taxon>unclassified sequences</taxon>
        <taxon>metagenomes</taxon>
        <taxon>ecological metagenomes</taxon>
    </lineage>
</organism>
<evidence type="ECO:0000256" key="8">
    <source>
        <dbReference type="ARBA" id="ARBA00023065"/>
    </source>
</evidence>
<dbReference type="GO" id="GO:0005886">
    <property type="term" value="C:plasma membrane"/>
    <property type="evidence" value="ECO:0007669"/>
    <property type="project" value="TreeGrafter"/>
</dbReference>
<feature type="domain" description="RCK C-terminal" evidence="12">
    <location>
        <begin position="573"/>
        <end position="657"/>
    </location>
</feature>
<feature type="transmembrane region" description="Helical" evidence="10">
    <location>
        <begin position="113"/>
        <end position="130"/>
    </location>
</feature>
<dbReference type="InterPro" id="IPR004771">
    <property type="entry name" value="K/H_exchanger"/>
</dbReference>
<keyword evidence="7 10" id="KW-1133">Transmembrane helix</keyword>
<feature type="transmembrane region" description="Helical" evidence="10">
    <location>
        <begin position="150"/>
        <end position="169"/>
    </location>
</feature>
<feature type="transmembrane region" description="Helical" evidence="10">
    <location>
        <begin position="6"/>
        <end position="22"/>
    </location>
</feature>
<dbReference type="Pfam" id="PF00999">
    <property type="entry name" value="Na_H_Exchanger"/>
    <property type="match status" value="1"/>
</dbReference>
<dbReference type="InterPro" id="IPR038770">
    <property type="entry name" value="Na+/solute_symporter_sf"/>
</dbReference>
<keyword evidence="4" id="KW-0633">Potassium transport</keyword>
<dbReference type="FunFam" id="3.40.50.720:FF:000036">
    <property type="entry name" value="Glutathione-regulated potassium-efflux system protein KefB"/>
    <property type="match status" value="1"/>
</dbReference>
<dbReference type="InterPro" id="IPR036291">
    <property type="entry name" value="NAD(P)-bd_dom_sf"/>
</dbReference>
<dbReference type="AlphaFoldDB" id="A0A3B0X7T9"/>
<feature type="transmembrane region" description="Helical" evidence="10">
    <location>
        <begin position="54"/>
        <end position="73"/>
    </location>
</feature>
<keyword evidence="6" id="KW-0630">Potassium</keyword>
<name>A0A3B0X7T9_9ZZZZ</name>
<dbReference type="PANTHER" id="PTHR46157:SF4">
    <property type="entry name" value="K(+) EFFLUX ANTIPORTER 3, CHLOROPLASTIC"/>
    <property type="match status" value="1"/>
</dbReference>
<dbReference type="Pfam" id="PF02080">
    <property type="entry name" value="TrkA_C"/>
    <property type="match status" value="1"/>
</dbReference>
<gene>
    <name evidence="13" type="ORF">MNBD_GAMMA11-244</name>
</gene>
<dbReference type="Pfam" id="PF02254">
    <property type="entry name" value="TrkA_N"/>
    <property type="match status" value="1"/>
</dbReference>
<evidence type="ECO:0000256" key="7">
    <source>
        <dbReference type="ARBA" id="ARBA00022989"/>
    </source>
</evidence>
<feature type="transmembrane region" description="Helical" evidence="10">
    <location>
        <begin position="29"/>
        <end position="48"/>
    </location>
</feature>
<keyword evidence="3" id="KW-0050">Antiport</keyword>
<dbReference type="InterPro" id="IPR003148">
    <property type="entry name" value="RCK_N"/>
</dbReference>
<evidence type="ECO:0000256" key="5">
    <source>
        <dbReference type="ARBA" id="ARBA00022692"/>
    </source>
</evidence>
<feature type="transmembrane region" description="Helical" evidence="10">
    <location>
        <begin position="266"/>
        <end position="285"/>
    </location>
</feature>
<dbReference type="GO" id="GO:0008324">
    <property type="term" value="F:monoatomic cation transmembrane transporter activity"/>
    <property type="evidence" value="ECO:0007669"/>
    <property type="project" value="InterPro"/>
</dbReference>
<evidence type="ECO:0000256" key="6">
    <source>
        <dbReference type="ARBA" id="ARBA00022958"/>
    </source>
</evidence>
<dbReference type="PROSITE" id="PS51201">
    <property type="entry name" value="RCK_N"/>
    <property type="match status" value="1"/>
</dbReference>
<dbReference type="GO" id="GO:0012505">
    <property type="term" value="C:endomembrane system"/>
    <property type="evidence" value="ECO:0007669"/>
    <property type="project" value="UniProtKB-SubCell"/>
</dbReference>
<evidence type="ECO:0000259" key="12">
    <source>
        <dbReference type="PROSITE" id="PS51202"/>
    </source>
</evidence>
<dbReference type="PROSITE" id="PS51202">
    <property type="entry name" value="RCK_C"/>
    <property type="match status" value="1"/>
</dbReference>
<keyword evidence="5 10" id="KW-0812">Transmembrane</keyword>
<dbReference type="SUPFAM" id="SSF116726">
    <property type="entry name" value="TrkA C-terminal domain-like"/>
    <property type="match status" value="1"/>
</dbReference>
<dbReference type="Gene3D" id="3.30.70.1450">
    <property type="entry name" value="Regulator of K+ conductance, C-terminal domain"/>
    <property type="match status" value="1"/>
</dbReference>
<proteinExistence type="predicted"/>
<evidence type="ECO:0000256" key="10">
    <source>
        <dbReference type="SAM" id="Phobius"/>
    </source>
</evidence>
<feature type="transmembrane region" description="Helical" evidence="10">
    <location>
        <begin position="181"/>
        <end position="202"/>
    </location>
</feature>
<dbReference type="SUPFAM" id="SSF51735">
    <property type="entry name" value="NAD(P)-binding Rossmann-fold domains"/>
    <property type="match status" value="1"/>
</dbReference>
<comment type="subcellular location">
    <subcellularLocation>
        <location evidence="1">Endomembrane system</location>
        <topology evidence="1">Multi-pass membrane protein</topology>
    </subcellularLocation>
</comment>
<dbReference type="Gene3D" id="3.40.50.720">
    <property type="entry name" value="NAD(P)-binding Rossmann-like Domain"/>
    <property type="match status" value="1"/>
</dbReference>
<dbReference type="InterPro" id="IPR006037">
    <property type="entry name" value="RCK_C"/>
</dbReference>
<dbReference type="GO" id="GO:0006813">
    <property type="term" value="P:potassium ion transport"/>
    <property type="evidence" value="ECO:0007669"/>
    <property type="project" value="UniProtKB-KW"/>
</dbReference>
<feature type="domain" description="RCK N-terminal" evidence="11">
    <location>
        <begin position="408"/>
        <end position="525"/>
    </location>
</feature>
<keyword evidence="2" id="KW-0813">Transport</keyword>
<evidence type="ECO:0000256" key="4">
    <source>
        <dbReference type="ARBA" id="ARBA00022538"/>
    </source>
</evidence>
<evidence type="ECO:0000259" key="11">
    <source>
        <dbReference type="PROSITE" id="PS51201"/>
    </source>
</evidence>
<feature type="transmembrane region" description="Helical" evidence="10">
    <location>
        <begin position="359"/>
        <end position="375"/>
    </location>
</feature>
<feature type="transmembrane region" description="Helical" evidence="10">
    <location>
        <begin position="325"/>
        <end position="347"/>
    </location>
</feature>
<feature type="transmembrane region" description="Helical" evidence="10">
    <location>
        <begin position="291"/>
        <end position="313"/>
    </location>
</feature>
<keyword evidence="9 10" id="KW-0472">Membrane</keyword>
<dbReference type="NCBIfam" id="TIGR00932">
    <property type="entry name" value="2a37"/>
    <property type="match status" value="1"/>
</dbReference>
<evidence type="ECO:0000256" key="3">
    <source>
        <dbReference type="ARBA" id="ARBA00022449"/>
    </source>
</evidence>
<evidence type="ECO:0000256" key="9">
    <source>
        <dbReference type="ARBA" id="ARBA00023136"/>
    </source>
</evidence>
<dbReference type="Gene3D" id="1.20.1530.20">
    <property type="match status" value="1"/>
</dbReference>
<dbReference type="GO" id="GO:1902600">
    <property type="term" value="P:proton transmembrane transport"/>
    <property type="evidence" value="ECO:0007669"/>
    <property type="project" value="InterPro"/>
</dbReference>
<evidence type="ECO:0000313" key="13">
    <source>
        <dbReference type="EMBL" id="VAW58997.1"/>
    </source>
</evidence>
<accession>A0A3B0X7T9</accession>
<evidence type="ECO:0000256" key="2">
    <source>
        <dbReference type="ARBA" id="ARBA00022448"/>
    </source>
</evidence>
<protein>
    <submittedName>
        <fullName evidence="13">Inner membrane protein, KefB/KefC family</fullName>
    </submittedName>
</protein>
<dbReference type="PANTHER" id="PTHR46157">
    <property type="entry name" value="K(+) EFFLUX ANTIPORTER 3, CHLOROPLASTIC"/>
    <property type="match status" value="1"/>
</dbReference>
<keyword evidence="8" id="KW-0406">Ion transport</keyword>
<dbReference type="InterPro" id="IPR036721">
    <property type="entry name" value="RCK_C_sf"/>
</dbReference>
<dbReference type="InterPro" id="IPR006153">
    <property type="entry name" value="Cation/H_exchanger_TM"/>
</dbReference>
<dbReference type="EMBL" id="UOFG01000057">
    <property type="protein sequence ID" value="VAW58997.1"/>
    <property type="molecule type" value="Genomic_DNA"/>
</dbReference>
<dbReference type="GO" id="GO:0015297">
    <property type="term" value="F:antiporter activity"/>
    <property type="evidence" value="ECO:0007669"/>
    <property type="project" value="UniProtKB-KW"/>
</dbReference>
<sequence length="658" mass="71545">MHDTLSDTIILLAVSVIAVSLFRRIKLPAVLAYLAVGISFGPHAINLIQNSDTLHFLAEIGIAFLLFSLGLEFSLNKLIANRRAVIGLGSSQVALTLLIAGLSAWLLGSSKESAFVIGCVLALSSTAIVIKQLGEQLETDSRHGQASISILLFQDVAVVPMLVIIPVIASDNEASFLLELSYSFAMGVGVTVIMLAIGRWLLRPLFHEIASAHSAELFTLAVLLVALLSAWATAFAGLSMALGAFLAGMMLSETEFKHQIENDIRPFRDILLGLFFITVGMLLNLNTLQHVFIWAILLAIAVIIAKTLIIMTLSKRIIHSTNGVALRTGVVLSQCGEFGFAIMALAVSSNIMAETEEQILLATIVITMIATPFLVKYNGLLAKKLAGGYLQSREQTKEQIASDANPLKAHVIICGFGRIGQNIAKILDSEGFSYFALDYNVKLITNASKAGYKVAFGDSTHREILLAAGIERASILVICHDNVGSAEKTLLQAKAINKDVPVLVRTQDDTYYTKLTEAGATEVIPETLESSLMMASHVLSILGMPMAKIVRRVQEMRNNKYATLREFFHSNEAGDLELPDDLRKRLRTFILEDGAYAIGKKIEDLHLQSRGITLHRNRRNDSNVVSPNSDAKLKSGDILVLFGTPEDLEHIEGFLLNG</sequence>
<evidence type="ECO:0000256" key="1">
    <source>
        <dbReference type="ARBA" id="ARBA00004127"/>
    </source>
</evidence>
<feature type="transmembrane region" description="Helical" evidence="10">
    <location>
        <begin position="85"/>
        <end position="107"/>
    </location>
</feature>
<reference evidence="13" key="1">
    <citation type="submission" date="2018-06" db="EMBL/GenBank/DDBJ databases">
        <authorList>
            <person name="Zhirakovskaya E."/>
        </authorList>
    </citation>
    <scope>NUCLEOTIDE SEQUENCE</scope>
</reference>